<sequence length="508" mass="54475">MFSFISRRLLAGLGTLLVSTFAMYLLVSKSIRPFEDLESLTDGAVKAQRIAERTEILDLNTHPVIRYFKWLGDFVTGDFGVGWRSGQPVSSLLQGAVASTIQLVAAATVIAIILGVMIGIVSALRQYSSFDYITIFLSFVLYSLPAFWVAVLLKQWGAIGFNDFLKDPSLSPLVIAVAGALAGTAWMLAFGGTARKRLITFGSAFLVTVGALYYLQLSNWWLQPNLGPVIILITGTALAFAITALTAGLQNRRALGAALSTVALGLALYYPLRSVLRAVDSWALVGGLAVLTIAVGIGIGYLWGGPDRGISARSAAITAFLVASMIFVDKVMSIWPAYLKAPAINGRPLATIGDATPNLGGNFWVGTLDSFTHLLLPTIALVLIQFAGYTRYSRSSMLEVMSQDYIRTARAKGLPERTVIMRHGFRNTLIPLATIVPIDVITLLGGAIITEKVFARPGMGTLFIDSLQGAEVDPVMAYLVIVAALAIIANIVADLIYAALDPRIRVNA</sequence>
<reference evidence="9 11" key="1">
    <citation type="submission" date="2016-01" db="EMBL/GenBank/DDBJ databases">
        <title>Genome sequence of Oerskovia enterophila VJag, an agar and cellulose degrading bacterium.</title>
        <authorList>
            <person name="Poehlein A."/>
            <person name="Jag V."/>
            <person name="Bengelsdorf F."/>
            <person name="Duerre P."/>
            <person name="Daniel R."/>
        </authorList>
    </citation>
    <scope>NUCLEOTIDE SEQUENCE [LARGE SCALE GENOMIC DNA]</scope>
    <source>
        <strain evidence="9 11">VJag</strain>
    </source>
</reference>
<feature type="transmembrane region" description="Helical" evidence="7">
    <location>
        <begin position="475"/>
        <end position="500"/>
    </location>
</feature>
<dbReference type="PRINTS" id="PR00173">
    <property type="entry name" value="EDTRNSPORT"/>
</dbReference>
<gene>
    <name evidence="9" type="primary">dppB_2</name>
    <name evidence="10" type="ORF">OERS_15270</name>
    <name evidence="9" type="ORF">OJAG_09710</name>
</gene>
<dbReference type="GO" id="GO:0005886">
    <property type="term" value="C:plasma membrane"/>
    <property type="evidence" value="ECO:0007669"/>
    <property type="project" value="UniProtKB-SubCell"/>
</dbReference>
<protein>
    <submittedName>
        <fullName evidence="9">Dipeptide transport system permease protein DppB</fullName>
    </submittedName>
</protein>
<keyword evidence="2 7" id="KW-0813">Transport</keyword>
<evidence type="ECO:0000256" key="5">
    <source>
        <dbReference type="ARBA" id="ARBA00022989"/>
    </source>
</evidence>
<comment type="similarity">
    <text evidence="7">Belongs to the binding-protein-dependent transport system permease family.</text>
</comment>
<keyword evidence="12" id="KW-1185">Reference proteome</keyword>
<evidence type="ECO:0000256" key="1">
    <source>
        <dbReference type="ARBA" id="ARBA00004651"/>
    </source>
</evidence>
<comment type="caution">
    <text evidence="9">The sequence shown here is derived from an EMBL/GenBank/DDBJ whole genome shotgun (WGS) entry which is preliminary data.</text>
</comment>
<feature type="transmembrane region" description="Helical" evidence="7">
    <location>
        <begin position="254"/>
        <end position="270"/>
    </location>
</feature>
<evidence type="ECO:0000256" key="4">
    <source>
        <dbReference type="ARBA" id="ARBA00022692"/>
    </source>
</evidence>
<evidence type="ECO:0000313" key="12">
    <source>
        <dbReference type="Proteomes" id="UP000093412"/>
    </source>
</evidence>
<dbReference type="PATRIC" id="fig|43678.3.peg.1015"/>
<dbReference type="OrthoDB" id="147639at2"/>
<dbReference type="GO" id="GO:0055085">
    <property type="term" value="P:transmembrane transport"/>
    <property type="evidence" value="ECO:0007669"/>
    <property type="project" value="InterPro"/>
</dbReference>
<keyword evidence="4 7" id="KW-0812">Transmembrane</keyword>
<dbReference type="Gene3D" id="1.10.3720.10">
    <property type="entry name" value="MetI-like"/>
    <property type="match status" value="1"/>
</dbReference>
<dbReference type="PANTHER" id="PTHR43163:SF2">
    <property type="entry name" value="ABC TRANSPORTER PERMEASE PROTEIN"/>
    <property type="match status" value="1"/>
</dbReference>
<name>A0A163SEQ3_9CELL</name>
<keyword evidence="3" id="KW-1003">Cell membrane</keyword>
<proteinExistence type="inferred from homology"/>
<dbReference type="AlphaFoldDB" id="A0A163SEQ3"/>
<evidence type="ECO:0000259" key="8">
    <source>
        <dbReference type="PROSITE" id="PS50928"/>
    </source>
</evidence>
<accession>A0A163SEQ3</accession>
<feature type="transmembrane region" description="Helical" evidence="7">
    <location>
        <begin position="371"/>
        <end position="389"/>
    </location>
</feature>
<dbReference type="Pfam" id="PF00528">
    <property type="entry name" value="BPD_transp_1"/>
    <property type="match status" value="1"/>
</dbReference>
<keyword evidence="5 7" id="KW-1133">Transmembrane helix</keyword>
<dbReference type="Proteomes" id="UP000093412">
    <property type="component" value="Unassembled WGS sequence"/>
</dbReference>
<evidence type="ECO:0000313" key="10">
    <source>
        <dbReference type="EMBL" id="OCI31698.1"/>
    </source>
</evidence>
<feature type="transmembrane region" description="Helical" evidence="7">
    <location>
        <begin position="429"/>
        <end position="449"/>
    </location>
</feature>
<dbReference type="RefSeq" id="WP_068625320.1">
    <property type="nucleotide sequence ID" value="NZ_JBEPRG010000010.1"/>
</dbReference>
<dbReference type="EMBL" id="MAQA01000014">
    <property type="protein sequence ID" value="OCI31698.1"/>
    <property type="molecule type" value="Genomic_DNA"/>
</dbReference>
<feature type="transmembrane region" description="Helical" evidence="7">
    <location>
        <begin position="315"/>
        <end position="338"/>
    </location>
</feature>
<dbReference type="STRING" id="43678.OJAG_09710"/>
<keyword evidence="6 7" id="KW-0472">Membrane</keyword>
<dbReference type="InterPro" id="IPR000515">
    <property type="entry name" value="MetI-like"/>
</dbReference>
<evidence type="ECO:0000256" key="6">
    <source>
        <dbReference type="ARBA" id="ARBA00023136"/>
    </source>
</evidence>
<feature type="transmembrane region" description="Helical" evidence="7">
    <location>
        <begin position="282"/>
        <end position="303"/>
    </location>
</feature>
<evidence type="ECO:0000256" key="3">
    <source>
        <dbReference type="ARBA" id="ARBA00022475"/>
    </source>
</evidence>
<feature type="transmembrane region" description="Helical" evidence="7">
    <location>
        <begin position="198"/>
        <end position="215"/>
    </location>
</feature>
<evidence type="ECO:0000256" key="7">
    <source>
        <dbReference type="RuleBase" id="RU363032"/>
    </source>
</evidence>
<dbReference type="PROSITE" id="PS50928">
    <property type="entry name" value="ABC_TM1"/>
    <property type="match status" value="1"/>
</dbReference>
<feature type="transmembrane region" description="Helical" evidence="7">
    <location>
        <begin position="101"/>
        <end position="121"/>
    </location>
</feature>
<comment type="subcellular location">
    <subcellularLocation>
        <location evidence="1 7">Cell membrane</location>
        <topology evidence="1 7">Multi-pass membrane protein</topology>
    </subcellularLocation>
</comment>
<evidence type="ECO:0000256" key="2">
    <source>
        <dbReference type="ARBA" id="ARBA00022448"/>
    </source>
</evidence>
<dbReference type="CDD" id="cd06261">
    <property type="entry name" value="TM_PBP2"/>
    <property type="match status" value="1"/>
</dbReference>
<evidence type="ECO:0000313" key="11">
    <source>
        <dbReference type="Proteomes" id="UP000076447"/>
    </source>
</evidence>
<dbReference type="Proteomes" id="UP000076447">
    <property type="component" value="Unassembled WGS sequence"/>
</dbReference>
<dbReference type="EMBL" id="LRIE01000054">
    <property type="protein sequence ID" value="KZM36336.1"/>
    <property type="molecule type" value="Genomic_DNA"/>
</dbReference>
<feature type="transmembrane region" description="Helical" evidence="7">
    <location>
        <begin position="227"/>
        <end position="247"/>
    </location>
</feature>
<dbReference type="InterPro" id="IPR035906">
    <property type="entry name" value="MetI-like_sf"/>
</dbReference>
<feature type="transmembrane region" description="Helical" evidence="7">
    <location>
        <begin position="9"/>
        <end position="27"/>
    </location>
</feature>
<evidence type="ECO:0000313" key="9">
    <source>
        <dbReference type="EMBL" id="KZM36336.1"/>
    </source>
</evidence>
<organism evidence="9 11">
    <name type="scientific">Oerskovia enterophila</name>
    <dbReference type="NCBI Taxonomy" id="43678"/>
    <lineage>
        <taxon>Bacteria</taxon>
        <taxon>Bacillati</taxon>
        <taxon>Actinomycetota</taxon>
        <taxon>Actinomycetes</taxon>
        <taxon>Micrococcales</taxon>
        <taxon>Cellulomonadaceae</taxon>
        <taxon>Oerskovia</taxon>
    </lineage>
</organism>
<feature type="domain" description="ABC transmembrane type-1" evidence="8">
    <location>
        <begin position="97"/>
        <end position="497"/>
    </location>
</feature>
<dbReference type="PANTHER" id="PTHR43163">
    <property type="entry name" value="DIPEPTIDE TRANSPORT SYSTEM PERMEASE PROTEIN DPPB-RELATED"/>
    <property type="match status" value="1"/>
</dbReference>
<feature type="transmembrane region" description="Helical" evidence="7">
    <location>
        <begin position="133"/>
        <end position="153"/>
    </location>
</feature>
<feature type="transmembrane region" description="Helical" evidence="7">
    <location>
        <begin position="173"/>
        <end position="191"/>
    </location>
</feature>
<reference evidence="10 12" key="2">
    <citation type="submission" date="2016-06" db="EMBL/GenBank/DDBJ databases">
        <title>Genome sequence of Oerskovia enterophila DSM 43852.</title>
        <authorList>
            <person name="Poehlein A."/>
            <person name="Jag V."/>
            <person name="Bengelsdorf F.R."/>
            <person name="Daniel R."/>
            <person name="Duerre P."/>
        </authorList>
    </citation>
    <scope>NUCLEOTIDE SEQUENCE [LARGE SCALE GENOMIC DNA]</scope>
    <source>
        <strain evidence="10 12">DSM 43852</strain>
    </source>
</reference>